<keyword evidence="3" id="KW-1185">Reference proteome</keyword>
<organism evidence="2 3">
    <name type="scientific">Plutella xylostella</name>
    <name type="common">Diamondback moth</name>
    <name type="synonym">Plutella maculipennis</name>
    <dbReference type="NCBI Taxonomy" id="51655"/>
    <lineage>
        <taxon>Eukaryota</taxon>
        <taxon>Metazoa</taxon>
        <taxon>Ecdysozoa</taxon>
        <taxon>Arthropoda</taxon>
        <taxon>Hexapoda</taxon>
        <taxon>Insecta</taxon>
        <taxon>Pterygota</taxon>
        <taxon>Neoptera</taxon>
        <taxon>Endopterygota</taxon>
        <taxon>Lepidoptera</taxon>
        <taxon>Glossata</taxon>
        <taxon>Ditrysia</taxon>
        <taxon>Yponomeutoidea</taxon>
        <taxon>Plutellidae</taxon>
        <taxon>Plutella</taxon>
    </lineage>
</organism>
<keyword evidence="1" id="KW-0472">Membrane</keyword>
<sequence>MTNDIMSLIRNIILSSNLNLLIVVIFAIDPLYQDKEHLDIAREKEEAEQVAFEKMCAKLSRELYFDKITVMNKIWVSVYAWNKDTGYECMSVEFTQPTKEQVRNYFIEMQHHLDNQPDWEAATLVMTMRAQNRTTHTMLYRDPSGPPGTFHAVPTAEVFTYIESESVEELPLVSINLQILQTSDENCKDQIFLYFIYCKIGVVLYTSVAHSCPSMAMINNVAKSTALTGGHHSCLNYLKMSPLARLRMQ</sequence>
<protein>
    <submittedName>
        <fullName evidence="2">Uncharacterized protein</fullName>
    </submittedName>
</protein>
<accession>A0ABQ7QKA5</accession>
<keyword evidence="1" id="KW-1133">Transmembrane helix</keyword>
<proteinExistence type="predicted"/>
<reference evidence="2 3" key="1">
    <citation type="submission" date="2021-06" db="EMBL/GenBank/DDBJ databases">
        <title>A haploid diamondback moth (Plutella xylostella L.) genome assembly resolves 31 chromosomes and identifies a diamide resistance mutation.</title>
        <authorList>
            <person name="Ward C.M."/>
            <person name="Perry K.D."/>
            <person name="Baker G."/>
            <person name="Powis K."/>
            <person name="Heckel D.G."/>
            <person name="Baxter S.W."/>
        </authorList>
    </citation>
    <scope>NUCLEOTIDE SEQUENCE [LARGE SCALE GENOMIC DNA]</scope>
    <source>
        <strain evidence="2 3">LV</strain>
        <tissue evidence="2">Single pupa</tissue>
    </source>
</reference>
<feature type="transmembrane region" description="Helical" evidence="1">
    <location>
        <begin position="12"/>
        <end position="32"/>
    </location>
</feature>
<name>A0ABQ7QKA5_PLUXY</name>
<evidence type="ECO:0000313" key="2">
    <source>
        <dbReference type="EMBL" id="KAG7305641.1"/>
    </source>
</evidence>
<evidence type="ECO:0000313" key="3">
    <source>
        <dbReference type="Proteomes" id="UP000823941"/>
    </source>
</evidence>
<keyword evidence="1" id="KW-0812">Transmembrane</keyword>
<dbReference type="Proteomes" id="UP000823941">
    <property type="component" value="Chromosome 13"/>
</dbReference>
<gene>
    <name evidence="2" type="ORF">JYU34_009739</name>
</gene>
<dbReference type="EMBL" id="JAHIBW010000013">
    <property type="protein sequence ID" value="KAG7305641.1"/>
    <property type="molecule type" value="Genomic_DNA"/>
</dbReference>
<evidence type="ECO:0000256" key="1">
    <source>
        <dbReference type="SAM" id="Phobius"/>
    </source>
</evidence>
<comment type="caution">
    <text evidence="2">The sequence shown here is derived from an EMBL/GenBank/DDBJ whole genome shotgun (WGS) entry which is preliminary data.</text>
</comment>